<protein>
    <submittedName>
        <fullName evidence="2">UBA/Ts-N domain-containing protein</fullName>
    </submittedName>
</protein>
<feature type="transmembrane region" description="Helical" evidence="1">
    <location>
        <begin position="121"/>
        <end position="146"/>
    </location>
</feature>
<evidence type="ECO:0000313" key="3">
    <source>
        <dbReference type="Proteomes" id="UP000000333"/>
    </source>
</evidence>
<dbReference type="Proteomes" id="UP000000333">
    <property type="component" value="Chromosome"/>
</dbReference>
<sequence length="182" mass="20198">MAMERLEKVELIREKCDVSYEDAKGALDANGDDVLDAIIWLERSGKARTQSAHCSTNSTAQQPVSDEMRAAQEAYQESAKRTDFWEHVHSAMGVIKDLLRKSVETSFVAERNGRQVLSVPVLVMLLGILLWGATIWLVIIGLFLGLRYRFEGVRSVTVDLNGAMDKAADAAETIKRDLTGND</sequence>
<dbReference type="PATRIC" id="fig|633147.7.peg.14"/>
<dbReference type="AlphaFoldDB" id="E1QWU9"/>
<proteinExistence type="predicted"/>
<keyword evidence="3" id="KW-1185">Reference proteome</keyword>
<dbReference type="KEGG" id="ols:Olsu_1503"/>
<dbReference type="SUPFAM" id="SSF46934">
    <property type="entry name" value="UBA-like"/>
    <property type="match status" value="1"/>
</dbReference>
<reference evidence="2 3" key="1">
    <citation type="journal article" date="2010" name="Stand. Genomic Sci.">
        <title>Complete genome sequence of Olsenella uli type strain (VPI D76D-27C).</title>
        <authorList>
            <person name="Goker M."/>
            <person name="Held B."/>
            <person name="Lucas S."/>
            <person name="Nolan M."/>
            <person name="Yasawong M."/>
            <person name="Glavina Del Rio T."/>
            <person name="Tice H."/>
            <person name="Cheng J.F."/>
            <person name="Bruce D."/>
            <person name="Detter J.C."/>
            <person name="Tapia R."/>
            <person name="Han C."/>
            <person name="Goodwin L."/>
            <person name="Pitluck S."/>
            <person name="Liolios K."/>
            <person name="Ivanova N."/>
            <person name="Mavromatis K."/>
            <person name="Mikhailova N."/>
            <person name="Pati A."/>
            <person name="Chen A."/>
            <person name="Palaniappan K."/>
            <person name="Land M."/>
            <person name="Hauser L."/>
            <person name="Chang Y.J."/>
            <person name="Jeffries C.D."/>
            <person name="Rohde M."/>
            <person name="Sikorski J."/>
            <person name="Pukall R."/>
            <person name="Woyke T."/>
            <person name="Bristow J."/>
            <person name="Eisen J.A."/>
            <person name="Markowitz V."/>
            <person name="Hugenholtz P."/>
            <person name="Kyrpides N.C."/>
            <person name="Klenk H.P."/>
            <person name="Lapidus A."/>
        </authorList>
    </citation>
    <scope>NUCLEOTIDE SEQUENCE [LARGE SCALE GENOMIC DNA]</scope>
    <source>
        <strain evidence="3">ATCC 49627 / DSM 7084 / CIP 109912 / JCM 12494 / NCIMB 702895 / VPI D76D-27C</strain>
    </source>
</reference>
<dbReference type="STRING" id="633147.Olsu_1503"/>
<dbReference type="EMBL" id="CP002106">
    <property type="protein sequence ID" value="ADK68602.1"/>
    <property type="molecule type" value="Genomic_DNA"/>
</dbReference>
<dbReference type="Gene3D" id="1.10.8.10">
    <property type="entry name" value="DNA helicase RuvA subunit, C-terminal domain"/>
    <property type="match status" value="1"/>
</dbReference>
<dbReference type="eggNOG" id="COG0264">
    <property type="taxonomic scope" value="Bacteria"/>
</dbReference>
<evidence type="ECO:0000313" key="2">
    <source>
        <dbReference type="EMBL" id="ADK68602.1"/>
    </source>
</evidence>
<organism evidence="2 3">
    <name type="scientific">Olsenella uli (strain ATCC 49627 / DSM 7084 / CCUG 31166 / CIP 109912 / JCM 12494 / LMG 11480 / NCIMB 702895 / VPI D76D-27C)</name>
    <name type="common">Lactobacillus uli</name>
    <dbReference type="NCBI Taxonomy" id="633147"/>
    <lineage>
        <taxon>Bacteria</taxon>
        <taxon>Bacillati</taxon>
        <taxon>Actinomycetota</taxon>
        <taxon>Coriobacteriia</taxon>
        <taxon>Coriobacteriales</taxon>
        <taxon>Atopobiaceae</taxon>
        <taxon>Olsenella</taxon>
    </lineage>
</organism>
<dbReference type="CDD" id="cd14360">
    <property type="entry name" value="UBA_NAC_like_bac"/>
    <property type="match status" value="1"/>
</dbReference>
<evidence type="ECO:0000256" key="1">
    <source>
        <dbReference type="SAM" id="Phobius"/>
    </source>
</evidence>
<name>E1QWU9_OLSUV</name>
<keyword evidence="1" id="KW-0812">Transmembrane</keyword>
<accession>E1QWU9</accession>
<dbReference type="InterPro" id="IPR009060">
    <property type="entry name" value="UBA-like_sf"/>
</dbReference>
<keyword evidence="1" id="KW-1133">Transmembrane helix</keyword>
<dbReference type="HOGENOM" id="CLU_115782_1_0_11"/>
<keyword evidence="1" id="KW-0472">Membrane</keyword>
<gene>
    <name evidence="2" type="ordered locus">Olsu_1503</name>
</gene>